<keyword evidence="5 8" id="KW-0812">Transmembrane</keyword>
<dbReference type="GO" id="GO:0055085">
    <property type="term" value="P:transmembrane transport"/>
    <property type="evidence" value="ECO:0007669"/>
    <property type="project" value="TreeGrafter"/>
</dbReference>
<evidence type="ECO:0000256" key="3">
    <source>
        <dbReference type="ARBA" id="ARBA00022448"/>
    </source>
</evidence>
<feature type="transmembrane region" description="Helical" evidence="8">
    <location>
        <begin position="202"/>
        <end position="228"/>
    </location>
</feature>
<evidence type="ECO:0000256" key="8">
    <source>
        <dbReference type="SAM" id="Phobius"/>
    </source>
</evidence>
<dbReference type="PANTHER" id="PTHR21716:SF53">
    <property type="entry name" value="PERMEASE PERM-RELATED"/>
    <property type="match status" value="1"/>
</dbReference>
<evidence type="ECO:0000313" key="9">
    <source>
        <dbReference type="EMBL" id="SDM55379.1"/>
    </source>
</evidence>
<dbReference type="PANTHER" id="PTHR21716">
    <property type="entry name" value="TRANSMEMBRANE PROTEIN"/>
    <property type="match status" value="1"/>
</dbReference>
<dbReference type="Proteomes" id="UP000214880">
    <property type="component" value="Unassembled WGS sequence"/>
</dbReference>
<dbReference type="STRING" id="146817.SAMN04488502_105202"/>
<evidence type="ECO:0000256" key="7">
    <source>
        <dbReference type="ARBA" id="ARBA00023136"/>
    </source>
</evidence>
<feature type="transmembrane region" description="Helical" evidence="8">
    <location>
        <begin position="69"/>
        <end position="90"/>
    </location>
</feature>
<organism evidence="9 10">
    <name type="scientific">Dendrosporobacter quercicolus</name>
    <dbReference type="NCBI Taxonomy" id="146817"/>
    <lineage>
        <taxon>Bacteria</taxon>
        <taxon>Bacillati</taxon>
        <taxon>Bacillota</taxon>
        <taxon>Negativicutes</taxon>
        <taxon>Selenomonadales</taxon>
        <taxon>Sporomusaceae</taxon>
        <taxon>Dendrosporobacter</taxon>
    </lineage>
</organism>
<keyword evidence="7 8" id="KW-0472">Membrane</keyword>
<comment type="subcellular location">
    <subcellularLocation>
        <location evidence="1">Cell membrane</location>
        <topology evidence="1">Multi-pass membrane protein</topology>
    </subcellularLocation>
</comment>
<protein>
    <submittedName>
        <fullName evidence="9">Predicted PurR-regulated permease PerM</fullName>
    </submittedName>
</protein>
<gene>
    <name evidence="9" type="ORF">SAMN04488502_105202</name>
</gene>
<feature type="transmembrane region" description="Helical" evidence="8">
    <location>
        <begin position="40"/>
        <end position="57"/>
    </location>
</feature>
<evidence type="ECO:0000313" key="10">
    <source>
        <dbReference type="Proteomes" id="UP000214880"/>
    </source>
</evidence>
<keyword evidence="3" id="KW-0813">Transport</keyword>
<evidence type="ECO:0000256" key="5">
    <source>
        <dbReference type="ARBA" id="ARBA00022692"/>
    </source>
</evidence>
<accession>A0A1G9U5X5</accession>
<dbReference type="InterPro" id="IPR002549">
    <property type="entry name" value="AI-2E-like"/>
</dbReference>
<evidence type="ECO:0000256" key="2">
    <source>
        <dbReference type="ARBA" id="ARBA00009773"/>
    </source>
</evidence>
<dbReference type="AlphaFoldDB" id="A0A1G9U5X5"/>
<evidence type="ECO:0000256" key="4">
    <source>
        <dbReference type="ARBA" id="ARBA00022475"/>
    </source>
</evidence>
<dbReference type="Pfam" id="PF01594">
    <property type="entry name" value="AI-2E_transport"/>
    <property type="match status" value="1"/>
</dbReference>
<evidence type="ECO:0000256" key="6">
    <source>
        <dbReference type="ARBA" id="ARBA00022989"/>
    </source>
</evidence>
<dbReference type="EMBL" id="FNHB01000005">
    <property type="protein sequence ID" value="SDM55379.1"/>
    <property type="molecule type" value="Genomic_DNA"/>
</dbReference>
<dbReference type="GO" id="GO:0005886">
    <property type="term" value="C:plasma membrane"/>
    <property type="evidence" value="ECO:0007669"/>
    <property type="project" value="UniProtKB-SubCell"/>
</dbReference>
<reference evidence="9 10" key="1">
    <citation type="submission" date="2016-10" db="EMBL/GenBank/DDBJ databases">
        <authorList>
            <person name="de Groot N.N."/>
        </authorList>
    </citation>
    <scope>NUCLEOTIDE SEQUENCE [LARGE SCALE GENOMIC DNA]</scope>
    <source>
        <strain evidence="9 10">DSM 1736</strain>
    </source>
</reference>
<keyword evidence="6 8" id="KW-1133">Transmembrane helix</keyword>
<feature type="transmembrane region" description="Helical" evidence="8">
    <location>
        <begin position="12"/>
        <end position="34"/>
    </location>
</feature>
<feature type="transmembrane region" description="Helical" evidence="8">
    <location>
        <begin position="152"/>
        <end position="173"/>
    </location>
</feature>
<name>A0A1G9U5X5_9FIRM</name>
<proteinExistence type="inferred from homology"/>
<sequence>MAELPQGRNGKNLFPFSWVQRYMLAAIVLLALIFWTAAKLGVVLFIASLVTLLVLPLRNALERKLSRGSASLLAMVIMLAVMAAFATWIVRTIVPSFSLFAYNIPQMIKPEYILSLIDALNLPPEITQYIEQLLNEAAAFAVSLVKQSVNPLVNALSGMVELVGVPFIAFYFLKDGVKLCNMAFSYAPRRERAELLRVAKEIACILGAYIKGQLTVCLFSGIAVFVYFQATGLPFAPVFASLAAVGELVPIVGPLAASAAAVALCLGESVAFAVKTTIFYVILLKVNHNLVSPSLIGRAVKVHPVLIMIGVLLFGHLFGILGMIMAVPVMGVGRLVLREFLPQYGD</sequence>
<comment type="similarity">
    <text evidence="2">Belongs to the autoinducer-2 exporter (AI-2E) (TC 2.A.86) family.</text>
</comment>
<keyword evidence="10" id="KW-1185">Reference proteome</keyword>
<feature type="transmembrane region" description="Helical" evidence="8">
    <location>
        <begin position="303"/>
        <end position="329"/>
    </location>
</feature>
<keyword evidence="4" id="KW-1003">Cell membrane</keyword>
<evidence type="ECO:0000256" key="1">
    <source>
        <dbReference type="ARBA" id="ARBA00004651"/>
    </source>
</evidence>
<feature type="transmembrane region" description="Helical" evidence="8">
    <location>
        <begin position="259"/>
        <end position="283"/>
    </location>
</feature>